<feature type="domain" description="NAD-dependent epimerase/dehydratase" evidence="2">
    <location>
        <begin position="3"/>
        <end position="234"/>
    </location>
</feature>
<dbReference type="InterPro" id="IPR001509">
    <property type="entry name" value="Epimerase_deHydtase"/>
</dbReference>
<evidence type="ECO:0000313" key="4">
    <source>
        <dbReference type="Proteomes" id="UP000885826"/>
    </source>
</evidence>
<accession>A0A9C9JZG4</accession>
<dbReference type="Pfam" id="PF01370">
    <property type="entry name" value="Epimerase"/>
    <property type="match status" value="1"/>
</dbReference>
<organism evidence="3 4">
    <name type="scientific">candidate division WOR-3 bacterium</name>
    <dbReference type="NCBI Taxonomy" id="2052148"/>
    <lineage>
        <taxon>Bacteria</taxon>
        <taxon>Bacteria division WOR-3</taxon>
    </lineage>
</organism>
<dbReference type="SUPFAM" id="SSF51735">
    <property type="entry name" value="NAD(P)-binding Rossmann-fold domains"/>
    <property type="match status" value="1"/>
</dbReference>
<dbReference type="Gene3D" id="3.40.50.720">
    <property type="entry name" value="NAD(P)-binding Rossmann-like Domain"/>
    <property type="match status" value="1"/>
</dbReference>
<sequence length="305" mass="34119">MKILVTGGCGFIGSHIVDAYIDMGHKVSIIDNLSTGDIKNLNPEAKFFKEDIRSQNIKKIFEEGKFDVVNHHAAQINVRVSAEDPLFDADVNIIGSLNLMSAALRYGVKKFIFASSGGTVYGEPKELPITEDYPIRPNSPYGISKATFERYLTLFSLQHNIDYVILRYSNVYGPRQISKSEAGVISIFIEQILKNKECVVFGDGAQTRDFVYVADVVNANISALTCDSVILNIGTGIETSVNELIDMLSEITGQRVAHRHDAPRLEEVRRNVIDPTKAESLIQWRPIVSLKEGIRRTFEYFQKIS</sequence>
<gene>
    <name evidence="3" type="ORF">ENI34_01945</name>
</gene>
<dbReference type="EMBL" id="DRIG01000023">
    <property type="protein sequence ID" value="HEC77890.1"/>
    <property type="molecule type" value="Genomic_DNA"/>
</dbReference>
<evidence type="ECO:0000256" key="1">
    <source>
        <dbReference type="ARBA" id="ARBA00007637"/>
    </source>
</evidence>
<dbReference type="PANTHER" id="PTHR43000">
    <property type="entry name" value="DTDP-D-GLUCOSE 4,6-DEHYDRATASE-RELATED"/>
    <property type="match status" value="1"/>
</dbReference>
<dbReference type="Gene3D" id="3.90.25.10">
    <property type="entry name" value="UDP-galactose 4-epimerase, domain 1"/>
    <property type="match status" value="1"/>
</dbReference>
<dbReference type="Proteomes" id="UP000885826">
    <property type="component" value="Unassembled WGS sequence"/>
</dbReference>
<comment type="similarity">
    <text evidence="1">Belongs to the NAD(P)-dependent epimerase/dehydratase family.</text>
</comment>
<reference evidence="3" key="1">
    <citation type="journal article" date="2020" name="mSystems">
        <title>Genome- and Community-Level Interaction Insights into Carbon Utilization and Element Cycling Functions of Hydrothermarchaeota in Hydrothermal Sediment.</title>
        <authorList>
            <person name="Zhou Z."/>
            <person name="Liu Y."/>
            <person name="Xu W."/>
            <person name="Pan J."/>
            <person name="Luo Z.H."/>
            <person name="Li M."/>
        </authorList>
    </citation>
    <scope>NUCLEOTIDE SEQUENCE</scope>
    <source>
        <strain evidence="3">HyVt-388</strain>
    </source>
</reference>
<protein>
    <submittedName>
        <fullName evidence="3">NAD-dependent epimerase/dehydratase family protein</fullName>
    </submittedName>
</protein>
<evidence type="ECO:0000259" key="2">
    <source>
        <dbReference type="Pfam" id="PF01370"/>
    </source>
</evidence>
<comment type="caution">
    <text evidence="3">The sequence shown here is derived from an EMBL/GenBank/DDBJ whole genome shotgun (WGS) entry which is preliminary data.</text>
</comment>
<dbReference type="AlphaFoldDB" id="A0A9C9JZG4"/>
<proteinExistence type="inferred from homology"/>
<dbReference type="InterPro" id="IPR036291">
    <property type="entry name" value="NAD(P)-bd_dom_sf"/>
</dbReference>
<evidence type="ECO:0000313" key="3">
    <source>
        <dbReference type="EMBL" id="HEC77890.1"/>
    </source>
</evidence>
<name>A0A9C9JZG4_UNCW3</name>